<keyword evidence="12" id="KW-0653">Protein transport</keyword>
<dbReference type="GO" id="GO:0016906">
    <property type="term" value="F:sterol 3-beta-glucosyltransferase activity"/>
    <property type="evidence" value="ECO:0007669"/>
    <property type="project" value="UniProtKB-EC"/>
</dbReference>
<organism evidence="26 27">
    <name type="scientific">Zymoseptoria brevis</name>
    <dbReference type="NCBI Taxonomy" id="1047168"/>
    <lineage>
        <taxon>Eukaryota</taxon>
        <taxon>Fungi</taxon>
        <taxon>Dikarya</taxon>
        <taxon>Ascomycota</taxon>
        <taxon>Pezizomycotina</taxon>
        <taxon>Dothideomycetes</taxon>
        <taxon>Dothideomycetidae</taxon>
        <taxon>Mycosphaerellales</taxon>
        <taxon>Mycosphaerellaceae</taxon>
        <taxon>Zymoseptoria</taxon>
    </lineage>
</organism>
<evidence type="ECO:0000256" key="20">
    <source>
        <dbReference type="ARBA" id="ARBA00029843"/>
    </source>
</evidence>
<dbReference type="OrthoDB" id="10261837at2759"/>
<dbReference type="GO" id="GO:0015031">
    <property type="term" value="P:protein transport"/>
    <property type="evidence" value="ECO:0007669"/>
    <property type="project" value="UniProtKB-KW"/>
</dbReference>
<keyword evidence="6" id="KW-0813">Transport</keyword>
<feature type="region of interest" description="Disordered" evidence="24">
    <location>
        <begin position="495"/>
        <end position="618"/>
    </location>
</feature>
<dbReference type="Pfam" id="PF00169">
    <property type="entry name" value="PH"/>
    <property type="match status" value="1"/>
</dbReference>
<dbReference type="InterPro" id="IPR048065">
    <property type="entry name" value="ATG26_PH_GRAM2"/>
</dbReference>
<dbReference type="CDD" id="cd13215">
    <property type="entry name" value="PH-GRAM1_AGT26"/>
    <property type="match status" value="1"/>
</dbReference>
<dbReference type="PANTHER" id="PTHR48050">
    <property type="entry name" value="STEROL 3-BETA-GLUCOSYLTRANSFERASE"/>
    <property type="match status" value="1"/>
</dbReference>
<dbReference type="SUPFAM" id="SSF53756">
    <property type="entry name" value="UDP-Glycosyltransferase/glycogen phosphorylase"/>
    <property type="match status" value="1"/>
</dbReference>
<sequence>MANKTDKQAASQASALATSSSTSALAPIKSRTASRTHAPRIPSPEPQRLSLDLPERFRFDSAEEDDVDDGTGVNEDDSRIGKGLFPQHSIYGLLAATQPSLGPQATSPSKRGGSSIKSRIGRTGLGAGFGIDRESDSESGSDDGNQVEDEDIRNVAAGTASRAAKPRSGHRKRLSENKLVRKVLRPICERADSQDLMTQSQFLPPRKKMAEDSEKQRISPPRKKSSSATDLKREAAKPSSPITIKQSRERSESPEPPMVHEEIDDEPKSLPTVLAQMFQFEQEEEVIAEYSCWYTVNVLLQGKLYITGKHVCFYAFLPKRHNKIIKTGHIGKVGKHSYRYLRYWFLLKGETFSYFKDSHDPYFPLGVVDLRNGISADITTKAGEDTTEFTLTTQTRVYKYKADTPGSALEWVKQLRKVMFRCHNDGNAVKVSLPLENIVDIERTGVVKAAETIKLRVVDNEETFAVDEYFFTLFQSGDEAWNMLKDLTDGNNAKQMGSDAALQDARPFGKTKSQKSEKSSTLNKDRYLVAEPVRTTLSRPNIRAPSSPRRSIEQQRSSTEASRRHSGETSRASVGRGRRSVSATSRTSLDASRVSRSPLSPVNQESESESLTMSSERTTGDEIDASMSASQMLSNDVVFRGPTLRPSHSRQTVSGATVEKLPKESEDLSSSRESSRERLPVRPSTKPRTEQALPVLHRSESSGSIKTLTANDKPARLTQGLMIRGISTPLQHAMNVAGMVHTTSKRMSSYLSSSPKDYLGKFSGALAGGKIQYDEVEDLTPDDSVRDTERDASGLTAEDRFQRHFGLPPTEKLTCAFYCCLIKTVPVYGKIYMGSRHFCFRSLFYGTKTKIVIPYRDIINVQKQRGFRWGHPGMCLIIRGYEELFFDFSNKGLRDDCAIRSLRILDAMRNLAEDPALLTDDELRDAAEAAAENNTLQTAKKQNLNTNELQMAVDATNDDPDAPPILFDDDLSSSMLDFKPKEPMNITCLTIGSRGDVQPYIALCKGFIAEGHRASIATHAEFGDWVKSHGIEFKEVAGDPAELMRICVDNGMFTPAFFMEANSKFRSWLDGLLITSYEACKGSDLLIESPSAMGGIHIAEALQIPYFRAFTMPWTRTRAYPHAFAVPGRKLGGVYNSATYTIFDGVFWQAMSGQINRWRRHTLDLPPTSLSRLQQDKVPFLYNFSPSVVAAPLDFADWVKVTGYWFLDEGTKYSPPPELADFISRTRAEGRKLVYIGFGSVTVADSRQLMQQVMEAVRKADVNCILSKGWSDRFSKTSSTPDAPLPDCIHQIRSAPHDWLFTQVDAVVHHGGAGTTGASLRAGKPTIIKPFFGDQWFFANRVEDLGVGSHLKKVSANQLGKALWVATHDARMMEKAKVLGEKIRSEDGVGEAIKAVYRDMEYARSLVTVKKQGVKKGGKGWWAGGVWGADGDEVEGEEGGDGGEEDEMWELVDDEKESEAEE</sequence>
<feature type="region of interest" description="Disordered" evidence="24">
    <location>
        <begin position="640"/>
        <end position="708"/>
    </location>
</feature>
<keyword evidence="10 26" id="KW-0808">Transferase</keyword>
<dbReference type="InterPro" id="IPR011993">
    <property type="entry name" value="PH-like_dom_sf"/>
</dbReference>
<dbReference type="Gene3D" id="3.40.50.2000">
    <property type="entry name" value="Glycogen Phosphorylase B"/>
    <property type="match status" value="2"/>
</dbReference>
<dbReference type="SUPFAM" id="SSF50729">
    <property type="entry name" value="PH domain-like"/>
    <property type="match status" value="1"/>
</dbReference>
<evidence type="ECO:0000256" key="24">
    <source>
        <dbReference type="SAM" id="MobiDB-lite"/>
    </source>
</evidence>
<dbReference type="GO" id="GO:0006914">
    <property type="term" value="P:autophagy"/>
    <property type="evidence" value="ECO:0007669"/>
    <property type="project" value="UniProtKB-KW"/>
</dbReference>
<dbReference type="GO" id="GO:0005975">
    <property type="term" value="P:carbohydrate metabolic process"/>
    <property type="evidence" value="ECO:0007669"/>
    <property type="project" value="InterPro"/>
</dbReference>
<evidence type="ECO:0000313" key="26">
    <source>
        <dbReference type="EMBL" id="KJX94023.1"/>
    </source>
</evidence>
<evidence type="ECO:0000256" key="17">
    <source>
        <dbReference type="ARBA" id="ARBA00023136"/>
    </source>
</evidence>
<dbReference type="SMART" id="SM00568">
    <property type="entry name" value="GRAM"/>
    <property type="match status" value="2"/>
</dbReference>
<dbReference type="Pfam" id="PF03033">
    <property type="entry name" value="Glyco_transf_28"/>
    <property type="match status" value="1"/>
</dbReference>
<feature type="compositionally biased region" description="Basic and acidic residues" evidence="24">
    <location>
        <begin position="208"/>
        <end position="217"/>
    </location>
</feature>
<dbReference type="CDD" id="cd03784">
    <property type="entry name" value="GT1_Gtf-like"/>
    <property type="match status" value="1"/>
</dbReference>
<dbReference type="CDD" id="cd13216">
    <property type="entry name" value="PH-GRAM2_AGT26"/>
    <property type="match status" value="1"/>
</dbReference>
<evidence type="ECO:0000256" key="8">
    <source>
        <dbReference type="ARBA" id="ARBA00022516"/>
    </source>
</evidence>
<protein>
    <recommendedName>
        <fullName evidence="5">Sterol 3-beta-glucosyltransferase</fullName>
        <ecNumber evidence="4">2.4.1.173</ecNumber>
    </recommendedName>
    <alternativeName>
        <fullName evidence="20">Autophagy-related protein 26</fullName>
    </alternativeName>
</protein>
<feature type="compositionally biased region" description="Low complexity" evidence="24">
    <location>
        <begin position="570"/>
        <end position="588"/>
    </location>
</feature>
<dbReference type="InterPro" id="IPR004276">
    <property type="entry name" value="GlycoTrans_28_N"/>
</dbReference>
<feature type="compositionally biased region" description="Acidic residues" evidence="24">
    <location>
        <begin position="1430"/>
        <end position="1462"/>
    </location>
</feature>
<evidence type="ECO:0000256" key="19">
    <source>
        <dbReference type="ARBA" id="ARBA00023221"/>
    </source>
</evidence>
<feature type="compositionally biased region" description="Basic and acidic residues" evidence="24">
    <location>
        <begin position="246"/>
        <end position="261"/>
    </location>
</feature>
<evidence type="ECO:0000256" key="4">
    <source>
        <dbReference type="ARBA" id="ARBA00012650"/>
    </source>
</evidence>
<feature type="compositionally biased region" description="Polar residues" evidence="24">
    <location>
        <begin position="97"/>
        <end position="109"/>
    </location>
</feature>
<evidence type="ECO:0000256" key="13">
    <source>
        <dbReference type="ARBA" id="ARBA00022955"/>
    </source>
</evidence>
<keyword evidence="19" id="KW-0753">Steroid metabolism</keyword>
<dbReference type="InterPro" id="IPR002213">
    <property type="entry name" value="UDP_glucos_trans"/>
</dbReference>
<evidence type="ECO:0000256" key="9">
    <source>
        <dbReference type="ARBA" id="ARBA00022676"/>
    </source>
</evidence>
<evidence type="ECO:0000313" key="27">
    <source>
        <dbReference type="Proteomes" id="UP000033647"/>
    </source>
</evidence>
<evidence type="ECO:0000256" key="18">
    <source>
        <dbReference type="ARBA" id="ARBA00023166"/>
    </source>
</evidence>
<dbReference type="SMART" id="SM00233">
    <property type="entry name" value="PH"/>
    <property type="match status" value="1"/>
</dbReference>
<feature type="compositionally biased region" description="Basic and acidic residues" evidence="24">
    <location>
        <begin position="514"/>
        <end position="528"/>
    </location>
</feature>
<dbReference type="PROSITE" id="PS50003">
    <property type="entry name" value="PH_DOMAIN"/>
    <property type="match status" value="1"/>
</dbReference>
<keyword evidence="9" id="KW-0328">Glycosyltransferase</keyword>
<keyword evidence="27" id="KW-1185">Reference proteome</keyword>
<keyword evidence="7" id="KW-0963">Cytoplasm</keyword>
<dbReference type="FunFam" id="2.30.29.30:FF:000391">
    <property type="entry name" value="Sterol 3-beta-glucosyltransferase"/>
    <property type="match status" value="1"/>
</dbReference>
<dbReference type="Gene3D" id="2.30.29.30">
    <property type="entry name" value="Pleckstrin-homology domain (PH domain)/Phosphotyrosine-binding domain (PTB)"/>
    <property type="match status" value="2"/>
</dbReference>
<feature type="region of interest" description="Disordered" evidence="24">
    <location>
        <begin position="1427"/>
        <end position="1462"/>
    </location>
</feature>
<dbReference type="GO" id="GO:0016126">
    <property type="term" value="P:sterol biosynthetic process"/>
    <property type="evidence" value="ECO:0007669"/>
    <property type="project" value="UniProtKB-KW"/>
</dbReference>
<dbReference type="InterPro" id="IPR050426">
    <property type="entry name" value="Glycosyltransferase_28"/>
</dbReference>
<gene>
    <name evidence="26" type="ORF">TI39_contig4225g00004</name>
</gene>
<feature type="region of interest" description="Disordered" evidence="24">
    <location>
        <begin position="1"/>
        <end position="177"/>
    </location>
</feature>
<accession>A0A0F4G9G2</accession>
<dbReference type="STRING" id="1047168.A0A0F4G9G2"/>
<evidence type="ECO:0000256" key="3">
    <source>
        <dbReference type="ARBA" id="ARBA00006962"/>
    </source>
</evidence>
<evidence type="ECO:0000256" key="2">
    <source>
        <dbReference type="ARBA" id="ARBA00004623"/>
    </source>
</evidence>
<evidence type="ECO:0000256" key="1">
    <source>
        <dbReference type="ARBA" id="ARBA00004496"/>
    </source>
</evidence>
<dbReference type="PANTHER" id="PTHR48050:SF25">
    <property type="entry name" value="STEROL 3-BETA-GLUCOSYLTRANSFERASE"/>
    <property type="match status" value="1"/>
</dbReference>
<dbReference type="FunFam" id="2.30.29.30:FF:000303">
    <property type="entry name" value="Sterol 3-beta-glucosyltransferase"/>
    <property type="match status" value="1"/>
</dbReference>
<feature type="compositionally biased region" description="Polar residues" evidence="24">
    <location>
        <begin position="594"/>
        <end position="604"/>
    </location>
</feature>
<evidence type="ECO:0000256" key="5">
    <source>
        <dbReference type="ARBA" id="ARBA00017894"/>
    </source>
</evidence>
<comment type="similarity">
    <text evidence="3">Belongs to the glycosyltransferase 28 family.</text>
</comment>
<evidence type="ECO:0000256" key="14">
    <source>
        <dbReference type="ARBA" id="ARBA00023006"/>
    </source>
</evidence>
<keyword evidence="13" id="KW-0752">Steroid biosynthesis</keyword>
<evidence type="ECO:0000256" key="10">
    <source>
        <dbReference type="ARBA" id="ARBA00022679"/>
    </source>
</evidence>
<comment type="subcellular location">
    <subcellularLocation>
        <location evidence="1">Cytoplasm</location>
    </subcellularLocation>
    <subcellularLocation>
        <location evidence="2">Preautophagosomal structure membrane</location>
        <topology evidence="2">Peripheral membrane protein</topology>
    </subcellularLocation>
</comment>
<keyword evidence="11" id="KW-0677">Repeat</keyword>
<evidence type="ECO:0000259" key="25">
    <source>
        <dbReference type="PROSITE" id="PS50003"/>
    </source>
</evidence>
<evidence type="ECO:0000256" key="15">
    <source>
        <dbReference type="ARBA" id="ARBA00023011"/>
    </source>
</evidence>
<keyword evidence="8" id="KW-0444">Lipid biosynthesis</keyword>
<comment type="function">
    <text evidence="23">Sterol glycosyltransferase responsible for the glycosylation of ergosterol to form ergosterol-glucoside.</text>
</comment>
<dbReference type="FunFam" id="3.40.50.2000:FF:000029">
    <property type="entry name" value="Sterol 3-beta-glucosyltransferase"/>
    <property type="match status" value="1"/>
</dbReference>
<evidence type="ECO:0000256" key="6">
    <source>
        <dbReference type="ARBA" id="ARBA00022448"/>
    </source>
</evidence>
<keyword evidence="15" id="KW-0756">Sterol biosynthesis</keyword>
<dbReference type="GO" id="GO:0034045">
    <property type="term" value="C:phagophore assembly site membrane"/>
    <property type="evidence" value="ECO:0007669"/>
    <property type="project" value="UniProtKB-SubCell"/>
</dbReference>
<evidence type="ECO:0000256" key="21">
    <source>
        <dbReference type="ARBA" id="ARBA00047886"/>
    </source>
</evidence>
<feature type="domain" description="PH" evidence="25">
    <location>
        <begin position="323"/>
        <end position="420"/>
    </location>
</feature>
<comment type="catalytic activity">
    <reaction evidence="22">
        <text>a sterol + UDP-alpha-D-glucose = a sterol 3-beta-D-glucoside + UDP + H(+)</text>
        <dbReference type="Rhea" id="RHEA:22724"/>
        <dbReference type="ChEBI" id="CHEBI:15378"/>
        <dbReference type="ChEBI" id="CHEBI:15889"/>
        <dbReference type="ChEBI" id="CHEBI:37424"/>
        <dbReference type="ChEBI" id="CHEBI:58223"/>
        <dbReference type="ChEBI" id="CHEBI:58885"/>
        <dbReference type="EC" id="2.4.1.173"/>
    </reaction>
    <physiologicalReaction direction="left-to-right" evidence="22">
        <dbReference type="Rhea" id="RHEA:22725"/>
    </physiologicalReaction>
</comment>
<feature type="compositionally biased region" description="Basic residues" evidence="24">
    <location>
        <begin position="164"/>
        <end position="173"/>
    </location>
</feature>
<dbReference type="EC" id="2.4.1.173" evidence="4"/>
<evidence type="ECO:0000256" key="11">
    <source>
        <dbReference type="ARBA" id="ARBA00022737"/>
    </source>
</evidence>
<dbReference type="InterPro" id="IPR048066">
    <property type="entry name" value="ATG26_PH_GRAM1"/>
</dbReference>
<dbReference type="Proteomes" id="UP000033647">
    <property type="component" value="Unassembled WGS sequence"/>
</dbReference>
<feature type="compositionally biased region" description="Basic and acidic residues" evidence="24">
    <location>
        <begin position="660"/>
        <end position="680"/>
    </location>
</feature>
<dbReference type="InterPro" id="IPR001849">
    <property type="entry name" value="PH_domain"/>
</dbReference>
<dbReference type="InterPro" id="IPR010610">
    <property type="entry name" value="EryCIII-like_C"/>
</dbReference>
<keyword evidence="18" id="KW-1207">Sterol metabolism</keyword>
<feature type="region of interest" description="Disordered" evidence="24">
    <location>
        <begin position="191"/>
        <end position="266"/>
    </location>
</feature>
<dbReference type="EMBL" id="LAFY01004184">
    <property type="protein sequence ID" value="KJX94023.1"/>
    <property type="molecule type" value="Genomic_DNA"/>
</dbReference>
<feature type="compositionally biased region" description="Low complexity" evidence="24">
    <location>
        <begin position="8"/>
        <end position="26"/>
    </location>
</feature>
<evidence type="ECO:0000256" key="22">
    <source>
        <dbReference type="ARBA" id="ARBA00049453"/>
    </source>
</evidence>
<evidence type="ECO:0000256" key="7">
    <source>
        <dbReference type="ARBA" id="ARBA00022490"/>
    </source>
</evidence>
<comment type="caution">
    <text evidence="26">The sequence shown here is derived from an EMBL/GenBank/DDBJ whole genome shotgun (WGS) entry which is preliminary data.</text>
</comment>
<evidence type="ECO:0000256" key="12">
    <source>
        <dbReference type="ARBA" id="ARBA00022927"/>
    </source>
</evidence>
<reference evidence="26 27" key="1">
    <citation type="submission" date="2015-03" db="EMBL/GenBank/DDBJ databases">
        <title>RNA-seq based gene annotation and comparative genomics of four Zymoseptoria species reveal species-specific pathogenicity related genes and transposable element activity.</title>
        <authorList>
            <person name="Grandaubert J."/>
            <person name="Bhattacharyya A."/>
            <person name="Stukenbrock E.H."/>
        </authorList>
    </citation>
    <scope>NUCLEOTIDE SEQUENCE [LARGE SCALE GENOMIC DNA]</scope>
    <source>
        <strain evidence="26 27">Zb18110</strain>
    </source>
</reference>
<dbReference type="InterPro" id="IPR004182">
    <property type="entry name" value="GRAM"/>
</dbReference>
<keyword evidence="14" id="KW-0072">Autophagy</keyword>
<dbReference type="Pfam" id="PF02893">
    <property type="entry name" value="GRAM"/>
    <property type="match status" value="2"/>
</dbReference>
<keyword evidence="17" id="KW-0472">Membrane</keyword>
<evidence type="ECO:0000256" key="23">
    <source>
        <dbReference type="ARBA" id="ARBA00059773"/>
    </source>
</evidence>
<name>A0A0F4G9G2_9PEZI</name>
<evidence type="ECO:0000256" key="16">
    <source>
        <dbReference type="ARBA" id="ARBA00023098"/>
    </source>
</evidence>
<proteinExistence type="inferred from homology"/>
<dbReference type="Pfam" id="PF06722">
    <property type="entry name" value="EryCIII-like_C"/>
    <property type="match status" value="1"/>
</dbReference>
<feature type="compositionally biased region" description="Acidic residues" evidence="24">
    <location>
        <begin position="137"/>
        <end position="151"/>
    </location>
</feature>
<comment type="catalytic activity">
    <reaction evidence="21">
        <text>ergosterol + UDP-alpha-D-glucose = ergosteryl 3-beta-D-glucoside + UDP + H(+)</text>
        <dbReference type="Rhea" id="RHEA:61836"/>
        <dbReference type="ChEBI" id="CHEBI:15378"/>
        <dbReference type="ChEBI" id="CHEBI:16933"/>
        <dbReference type="ChEBI" id="CHEBI:52973"/>
        <dbReference type="ChEBI" id="CHEBI:58223"/>
        <dbReference type="ChEBI" id="CHEBI:58885"/>
    </reaction>
    <physiologicalReaction direction="left-to-right" evidence="21">
        <dbReference type="Rhea" id="RHEA:61837"/>
    </physiologicalReaction>
</comment>
<dbReference type="FunFam" id="3.40.50.2000:FF:000009">
    <property type="entry name" value="Sterol 3-beta-glucosyltransferase UGT80A2"/>
    <property type="match status" value="1"/>
</dbReference>
<keyword evidence="16" id="KW-0443">Lipid metabolism</keyword>